<dbReference type="AlphaFoldDB" id="A0A8J3MAN7"/>
<dbReference type="Pfam" id="PF23140">
    <property type="entry name" value="Gp80"/>
    <property type="match status" value="1"/>
</dbReference>
<reference evidence="1" key="2">
    <citation type="submission" date="2020-09" db="EMBL/GenBank/DDBJ databases">
        <authorList>
            <person name="Sun Q."/>
            <person name="Kim S."/>
        </authorList>
    </citation>
    <scope>NUCLEOTIDE SEQUENCE</scope>
    <source>
        <strain evidence="1">KCTC 42650</strain>
    </source>
</reference>
<keyword evidence="2" id="KW-1185">Reference proteome</keyword>
<organism evidence="1 2">
    <name type="scientific">Seohaeicola zhoushanensis</name>
    <dbReference type="NCBI Taxonomy" id="1569283"/>
    <lineage>
        <taxon>Bacteria</taxon>
        <taxon>Pseudomonadati</taxon>
        <taxon>Pseudomonadota</taxon>
        <taxon>Alphaproteobacteria</taxon>
        <taxon>Rhodobacterales</taxon>
        <taxon>Roseobacteraceae</taxon>
        <taxon>Seohaeicola</taxon>
    </lineage>
</organism>
<dbReference type="EMBL" id="BNCJ01000027">
    <property type="protein sequence ID" value="GHF71286.1"/>
    <property type="molecule type" value="Genomic_DNA"/>
</dbReference>
<dbReference type="InterPro" id="IPR056908">
    <property type="entry name" value="Gp80-like"/>
</dbReference>
<protein>
    <submittedName>
        <fullName evidence="1">Uncharacterized protein</fullName>
    </submittedName>
</protein>
<gene>
    <name evidence="1" type="ORF">GCM10017056_47760</name>
</gene>
<name>A0A8J3MAN7_9RHOB</name>
<accession>A0A8J3MAN7</accession>
<evidence type="ECO:0000313" key="1">
    <source>
        <dbReference type="EMBL" id="GHF71286.1"/>
    </source>
</evidence>
<proteinExistence type="predicted"/>
<sequence length="127" mass="12656">MSSFSDYLENALLNHVFRNTALTSPTNVYLALYTANPTDAGGGTEVTGGGYTRQAITFGAASGGAISNTAAVEFTASGASFGTVTGVGIFDASSGGNLLAWDAITSAAVGDGDTLSFAIGDIDLSLD</sequence>
<comment type="caution">
    <text evidence="1">The sequence shown here is derived from an EMBL/GenBank/DDBJ whole genome shotgun (WGS) entry which is preliminary data.</text>
</comment>
<evidence type="ECO:0000313" key="2">
    <source>
        <dbReference type="Proteomes" id="UP000626220"/>
    </source>
</evidence>
<reference evidence="1" key="1">
    <citation type="journal article" date="2014" name="Int. J. Syst. Evol. Microbiol.">
        <title>Complete genome sequence of Corynebacterium casei LMG S-19264T (=DSM 44701T), isolated from a smear-ripened cheese.</title>
        <authorList>
            <consortium name="US DOE Joint Genome Institute (JGI-PGF)"/>
            <person name="Walter F."/>
            <person name="Albersmeier A."/>
            <person name="Kalinowski J."/>
            <person name="Ruckert C."/>
        </authorList>
    </citation>
    <scope>NUCLEOTIDE SEQUENCE</scope>
    <source>
        <strain evidence="1">KCTC 42650</strain>
    </source>
</reference>
<dbReference type="RefSeq" id="WP_189682650.1">
    <property type="nucleotide sequence ID" value="NZ_BNCJ01000027.1"/>
</dbReference>
<dbReference type="Proteomes" id="UP000626220">
    <property type="component" value="Unassembled WGS sequence"/>
</dbReference>